<dbReference type="Gene3D" id="2.60.40.10">
    <property type="entry name" value="Immunoglobulins"/>
    <property type="match status" value="1"/>
</dbReference>
<protein>
    <recommendedName>
        <fullName evidence="3">Glycogen recognition site of AMP-activated protein kinase</fullName>
    </recommendedName>
</protein>
<dbReference type="EMBL" id="FQUH01000001">
    <property type="protein sequence ID" value="SHE40694.1"/>
    <property type="molecule type" value="Genomic_DNA"/>
</dbReference>
<dbReference type="AlphaFoldDB" id="A0A1M4T8J0"/>
<accession>A0A1M4T8J0</accession>
<dbReference type="RefSeq" id="WP_072954562.1">
    <property type="nucleotide sequence ID" value="NZ_FQUH01000001.1"/>
</dbReference>
<proteinExistence type="predicted"/>
<dbReference type="InterPro" id="IPR014756">
    <property type="entry name" value="Ig_E-set"/>
</dbReference>
<evidence type="ECO:0008006" key="3">
    <source>
        <dbReference type="Google" id="ProtNLM"/>
    </source>
</evidence>
<dbReference type="InterPro" id="IPR013783">
    <property type="entry name" value="Ig-like_fold"/>
</dbReference>
<evidence type="ECO:0000313" key="1">
    <source>
        <dbReference type="EMBL" id="SHE40694.1"/>
    </source>
</evidence>
<organism evidence="1 2">
    <name type="scientific">Vibrio gazogenes DSM 21264 = NBRC 103151</name>
    <dbReference type="NCBI Taxonomy" id="1123492"/>
    <lineage>
        <taxon>Bacteria</taxon>
        <taxon>Pseudomonadati</taxon>
        <taxon>Pseudomonadota</taxon>
        <taxon>Gammaproteobacteria</taxon>
        <taxon>Vibrionales</taxon>
        <taxon>Vibrionaceae</taxon>
        <taxon>Vibrio</taxon>
    </lineage>
</organism>
<keyword evidence="2" id="KW-1185">Reference proteome</keyword>
<dbReference type="CDD" id="cd07184">
    <property type="entry name" value="E_set_Isoamylase_like_N"/>
    <property type="match status" value="1"/>
</dbReference>
<evidence type="ECO:0000313" key="2">
    <source>
        <dbReference type="Proteomes" id="UP000184159"/>
    </source>
</evidence>
<sequence length="99" mass="11544">MISKRFFKTKEEVEVTFELDVPETASNVAIVAEFLNWKPEPMKRIAKSSTYKYKVRLPKCQEYQFRYLLGEGQWINDPHADKYIPNAFGGENSLVSTYS</sequence>
<reference evidence="2" key="1">
    <citation type="submission" date="2016-11" db="EMBL/GenBank/DDBJ databases">
        <authorList>
            <person name="Varghese N."/>
            <person name="Submissions S."/>
        </authorList>
    </citation>
    <scope>NUCLEOTIDE SEQUENCE [LARGE SCALE GENOMIC DNA]</scope>
    <source>
        <strain evidence="2">DSM 21264</strain>
    </source>
</reference>
<gene>
    <name evidence="1" type="ORF">SAMN02745781_00255</name>
</gene>
<dbReference type="Proteomes" id="UP000184159">
    <property type="component" value="Unassembled WGS sequence"/>
</dbReference>
<dbReference type="SUPFAM" id="SSF81296">
    <property type="entry name" value="E set domains"/>
    <property type="match status" value="1"/>
</dbReference>
<name>A0A1M4T8J0_VIBGA</name>